<sequence>MSDIFRDPDAGYAAVLVILLPVVIIGIGELEERLRQRDSPLRGPVGIVRTWVLPLFAVWALMSVLFPAGDADVVISLVATALVAAGGAAALAALAIVIERIRTRPREGRRSVPRLLLAFPRIIVILTILWLIIAGVWNVDLSAALTALGVTSLVVSFALQDTLGGIASGFTLLADQPFQPGDWIEADGVEGQVIDTNWRSTRIQTRDGDLVVVPNGKLAGATITNFDEPARLHRVVVPVQVAYVNSPTDAKEMLLAAARSTPGVLAEPPPNAVVVQIDDPLMGYEVHLWIDDYSIRPRVSSDFGSLVWYHSHRRGVPLPSPAQDLYLWDGERTAADERRDHASILRGLRASTLFEQLSDDELDQLAAGVEAARFARGETVLGPDDDGLVLLEHGAAQLELHLDTQNSVSVLDLSDGDVVSPIGRSETRGHELVMKAIDDCDVLVIPSSSAGGVISRSPALNGALDQLTTGRRRRVQRVLRRVDQQRAAEQVEALGLSATPDDPESADEPGSDDEQEATS</sequence>
<evidence type="ECO:0000256" key="3">
    <source>
        <dbReference type="ARBA" id="ARBA00022475"/>
    </source>
</evidence>
<accession>A0A4R7I4T0</accession>
<keyword evidence="5 8" id="KW-1133">Transmembrane helix</keyword>
<dbReference type="InterPro" id="IPR023408">
    <property type="entry name" value="MscS_beta-dom_sf"/>
</dbReference>
<dbReference type="InterPro" id="IPR045275">
    <property type="entry name" value="MscS_archaea/bacteria_type"/>
</dbReference>
<dbReference type="PROSITE" id="PS50042">
    <property type="entry name" value="CNMP_BINDING_3"/>
    <property type="match status" value="1"/>
</dbReference>
<dbReference type="SUPFAM" id="SSF82689">
    <property type="entry name" value="Mechanosensitive channel protein MscS (YggB), C-terminal domain"/>
    <property type="match status" value="1"/>
</dbReference>
<dbReference type="SUPFAM" id="SSF51206">
    <property type="entry name" value="cAMP-binding domain-like"/>
    <property type="match status" value="1"/>
</dbReference>
<evidence type="ECO:0000256" key="8">
    <source>
        <dbReference type="SAM" id="Phobius"/>
    </source>
</evidence>
<evidence type="ECO:0000256" key="6">
    <source>
        <dbReference type="ARBA" id="ARBA00023136"/>
    </source>
</evidence>
<name>A0A4R7I4T0_9ACTN</name>
<dbReference type="Gene3D" id="2.30.30.60">
    <property type="match status" value="1"/>
</dbReference>
<evidence type="ECO:0000313" key="10">
    <source>
        <dbReference type="EMBL" id="TDT17979.1"/>
    </source>
</evidence>
<feature type="transmembrane region" description="Helical" evidence="8">
    <location>
        <begin position="74"/>
        <end position="98"/>
    </location>
</feature>
<proteinExistence type="inferred from homology"/>
<feature type="transmembrane region" description="Helical" evidence="8">
    <location>
        <begin position="12"/>
        <end position="30"/>
    </location>
</feature>
<comment type="similarity">
    <text evidence="2">Belongs to the MscS (TC 1.A.23) family.</text>
</comment>
<dbReference type="Gene3D" id="2.60.120.10">
    <property type="entry name" value="Jelly Rolls"/>
    <property type="match status" value="1"/>
</dbReference>
<dbReference type="InterPro" id="IPR006685">
    <property type="entry name" value="MscS_channel_2nd"/>
</dbReference>
<evidence type="ECO:0000259" key="9">
    <source>
        <dbReference type="PROSITE" id="PS50042"/>
    </source>
</evidence>
<feature type="region of interest" description="Disordered" evidence="7">
    <location>
        <begin position="485"/>
        <end position="519"/>
    </location>
</feature>
<dbReference type="InterPro" id="IPR011066">
    <property type="entry name" value="MscS_channel_C_sf"/>
</dbReference>
<dbReference type="AlphaFoldDB" id="A0A4R7I4T0"/>
<dbReference type="CDD" id="cd00038">
    <property type="entry name" value="CAP_ED"/>
    <property type="match status" value="1"/>
</dbReference>
<dbReference type="InterPro" id="IPR018490">
    <property type="entry name" value="cNMP-bd_dom_sf"/>
</dbReference>
<dbReference type="PANTHER" id="PTHR30221:SF1">
    <property type="entry name" value="SMALL-CONDUCTANCE MECHANOSENSITIVE CHANNEL"/>
    <property type="match status" value="1"/>
</dbReference>
<protein>
    <submittedName>
        <fullName evidence="10">Small-conductance mechanosensitive channel</fullName>
    </submittedName>
</protein>
<evidence type="ECO:0000256" key="2">
    <source>
        <dbReference type="ARBA" id="ARBA00008017"/>
    </source>
</evidence>
<dbReference type="Pfam" id="PF21082">
    <property type="entry name" value="MS_channel_3rd"/>
    <property type="match status" value="1"/>
</dbReference>
<reference evidence="10 11" key="1">
    <citation type="submission" date="2019-03" db="EMBL/GenBank/DDBJ databases">
        <title>Sequencing the genomes of 1000 actinobacteria strains.</title>
        <authorList>
            <person name="Klenk H.-P."/>
        </authorList>
    </citation>
    <scope>NUCLEOTIDE SEQUENCE [LARGE SCALE GENOMIC DNA]</scope>
    <source>
        <strain evidence="10 11">DSM 18936</strain>
    </source>
</reference>
<keyword evidence="4 8" id="KW-0812">Transmembrane</keyword>
<organism evidence="10 11">
    <name type="scientific">Ilumatobacter fluminis</name>
    <dbReference type="NCBI Taxonomy" id="467091"/>
    <lineage>
        <taxon>Bacteria</taxon>
        <taxon>Bacillati</taxon>
        <taxon>Actinomycetota</taxon>
        <taxon>Acidimicrobiia</taxon>
        <taxon>Acidimicrobiales</taxon>
        <taxon>Ilumatobacteraceae</taxon>
        <taxon>Ilumatobacter</taxon>
    </lineage>
</organism>
<comment type="subcellular location">
    <subcellularLocation>
        <location evidence="1">Cell membrane</location>
        <topology evidence="1">Multi-pass membrane protein</topology>
    </subcellularLocation>
</comment>
<evidence type="ECO:0000256" key="4">
    <source>
        <dbReference type="ARBA" id="ARBA00022692"/>
    </source>
</evidence>
<keyword evidence="11" id="KW-1185">Reference proteome</keyword>
<keyword evidence="6 8" id="KW-0472">Membrane</keyword>
<dbReference type="GO" id="GO:0005886">
    <property type="term" value="C:plasma membrane"/>
    <property type="evidence" value="ECO:0007669"/>
    <property type="project" value="UniProtKB-SubCell"/>
</dbReference>
<dbReference type="SUPFAM" id="SSF50182">
    <property type="entry name" value="Sm-like ribonucleoproteins"/>
    <property type="match status" value="1"/>
</dbReference>
<feature type="transmembrane region" description="Helical" evidence="8">
    <location>
        <begin position="51"/>
        <end position="68"/>
    </location>
</feature>
<dbReference type="Pfam" id="PF00924">
    <property type="entry name" value="MS_channel_2nd"/>
    <property type="match status" value="1"/>
</dbReference>
<dbReference type="OrthoDB" id="9775207at2"/>
<dbReference type="Proteomes" id="UP000294558">
    <property type="component" value="Unassembled WGS sequence"/>
</dbReference>
<dbReference type="PANTHER" id="PTHR30221">
    <property type="entry name" value="SMALL-CONDUCTANCE MECHANOSENSITIVE CHANNEL"/>
    <property type="match status" value="1"/>
</dbReference>
<evidence type="ECO:0000256" key="7">
    <source>
        <dbReference type="SAM" id="MobiDB-lite"/>
    </source>
</evidence>
<evidence type="ECO:0000256" key="5">
    <source>
        <dbReference type="ARBA" id="ARBA00022989"/>
    </source>
</evidence>
<dbReference type="EMBL" id="SOAU01000001">
    <property type="protein sequence ID" value="TDT17979.1"/>
    <property type="molecule type" value="Genomic_DNA"/>
</dbReference>
<dbReference type="GO" id="GO:0008381">
    <property type="term" value="F:mechanosensitive monoatomic ion channel activity"/>
    <property type="evidence" value="ECO:0007669"/>
    <property type="project" value="InterPro"/>
</dbReference>
<feature type="transmembrane region" description="Helical" evidence="8">
    <location>
        <begin position="118"/>
        <end position="137"/>
    </location>
</feature>
<feature type="compositionally biased region" description="Acidic residues" evidence="7">
    <location>
        <begin position="501"/>
        <end position="519"/>
    </location>
</feature>
<gene>
    <name evidence="10" type="ORF">BDK89_3593</name>
</gene>
<comment type="caution">
    <text evidence="10">The sequence shown here is derived from an EMBL/GenBank/DDBJ whole genome shotgun (WGS) entry which is preliminary data.</text>
</comment>
<dbReference type="InterPro" id="IPR000595">
    <property type="entry name" value="cNMP-bd_dom"/>
</dbReference>
<dbReference type="InterPro" id="IPR049278">
    <property type="entry name" value="MS_channel_C"/>
</dbReference>
<dbReference type="InterPro" id="IPR014710">
    <property type="entry name" value="RmlC-like_jellyroll"/>
</dbReference>
<dbReference type="Gene3D" id="1.10.287.1260">
    <property type="match status" value="1"/>
</dbReference>
<dbReference type="Gene3D" id="3.30.70.100">
    <property type="match status" value="1"/>
</dbReference>
<evidence type="ECO:0000256" key="1">
    <source>
        <dbReference type="ARBA" id="ARBA00004651"/>
    </source>
</evidence>
<evidence type="ECO:0000313" key="11">
    <source>
        <dbReference type="Proteomes" id="UP000294558"/>
    </source>
</evidence>
<feature type="domain" description="Cyclic nucleotide-binding" evidence="9">
    <location>
        <begin position="353"/>
        <end position="434"/>
    </location>
</feature>
<keyword evidence="3" id="KW-1003">Cell membrane</keyword>
<dbReference type="InterPro" id="IPR010920">
    <property type="entry name" value="LSM_dom_sf"/>
</dbReference>
<dbReference type="RefSeq" id="WP_133870227.1">
    <property type="nucleotide sequence ID" value="NZ_SOAU01000001.1"/>
</dbReference>